<accession>A0A4Y2M190</accession>
<keyword evidence="2" id="KW-1185">Reference proteome</keyword>
<sequence length="95" mass="10853">MTVAVTGLKLRGWRLVFLIKTQTEISYEFNILKNWMEFAKMHLESVTQQGGSSDLNSSIFVWSHLKSLLYETPEETSEDLIARINGRCSKNLGNT</sequence>
<evidence type="ECO:0000313" key="1">
    <source>
        <dbReference type="EMBL" id="GBN20818.1"/>
    </source>
</evidence>
<dbReference type="Proteomes" id="UP000499080">
    <property type="component" value="Unassembled WGS sequence"/>
</dbReference>
<protein>
    <submittedName>
        <fullName evidence="1">Uncharacterized protein</fullName>
    </submittedName>
</protein>
<reference evidence="1 2" key="1">
    <citation type="journal article" date="2019" name="Sci. Rep.">
        <title>Orb-weaving spider Araneus ventricosus genome elucidates the spidroin gene catalogue.</title>
        <authorList>
            <person name="Kono N."/>
            <person name="Nakamura H."/>
            <person name="Ohtoshi R."/>
            <person name="Moran D.A.P."/>
            <person name="Shinohara A."/>
            <person name="Yoshida Y."/>
            <person name="Fujiwara M."/>
            <person name="Mori M."/>
            <person name="Tomita M."/>
            <person name="Arakawa K."/>
        </authorList>
    </citation>
    <scope>NUCLEOTIDE SEQUENCE [LARGE SCALE GENOMIC DNA]</scope>
</reference>
<name>A0A4Y2M190_ARAVE</name>
<dbReference type="AlphaFoldDB" id="A0A4Y2M190"/>
<gene>
    <name evidence="1" type="ORF">AVEN_14387_1</name>
</gene>
<dbReference type="EMBL" id="BGPR01006662">
    <property type="protein sequence ID" value="GBN20818.1"/>
    <property type="molecule type" value="Genomic_DNA"/>
</dbReference>
<proteinExistence type="predicted"/>
<comment type="caution">
    <text evidence="1">The sequence shown here is derived from an EMBL/GenBank/DDBJ whole genome shotgun (WGS) entry which is preliminary data.</text>
</comment>
<organism evidence="1 2">
    <name type="scientific">Araneus ventricosus</name>
    <name type="common">Orbweaver spider</name>
    <name type="synonym">Epeira ventricosa</name>
    <dbReference type="NCBI Taxonomy" id="182803"/>
    <lineage>
        <taxon>Eukaryota</taxon>
        <taxon>Metazoa</taxon>
        <taxon>Ecdysozoa</taxon>
        <taxon>Arthropoda</taxon>
        <taxon>Chelicerata</taxon>
        <taxon>Arachnida</taxon>
        <taxon>Araneae</taxon>
        <taxon>Araneomorphae</taxon>
        <taxon>Entelegynae</taxon>
        <taxon>Araneoidea</taxon>
        <taxon>Araneidae</taxon>
        <taxon>Araneus</taxon>
    </lineage>
</organism>
<evidence type="ECO:0000313" key="2">
    <source>
        <dbReference type="Proteomes" id="UP000499080"/>
    </source>
</evidence>